<organism evidence="7">
    <name type="scientific">Chrysotila carterae</name>
    <name type="common">Marine alga</name>
    <name type="synonym">Syracosphaera carterae</name>
    <dbReference type="NCBI Taxonomy" id="13221"/>
    <lineage>
        <taxon>Eukaryota</taxon>
        <taxon>Haptista</taxon>
        <taxon>Haptophyta</taxon>
        <taxon>Prymnesiophyceae</taxon>
        <taxon>Isochrysidales</taxon>
        <taxon>Isochrysidaceae</taxon>
        <taxon>Chrysotila</taxon>
    </lineage>
</organism>
<dbReference type="GO" id="GO:0016887">
    <property type="term" value="F:ATP hydrolysis activity"/>
    <property type="evidence" value="ECO:0007669"/>
    <property type="project" value="InterPro"/>
</dbReference>
<reference evidence="7" key="1">
    <citation type="submission" date="2021-01" db="EMBL/GenBank/DDBJ databases">
        <authorList>
            <person name="Corre E."/>
            <person name="Pelletier E."/>
            <person name="Niang G."/>
            <person name="Scheremetjew M."/>
            <person name="Finn R."/>
            <person name="Kale V."/>
            <person name="Holt S."/>
            <person name="Cochrane G."/>
            <person name="Meng A."/>
            <person name="Brown T."/>
            <person name="Cohen L."/>
        </authorList>
    </citation>
    <scope>NUCLEOTIDE SEQUENCE</scope>
    <source>
        <strain evidence="7">CCMP645</strain>
    </source>
</reference>
<evidence type="ECO:0000313" key="7">
    <source>
        <dbReference type="EMBL" id="CAE0780429.1"/>
    </source>
</evidence>
<dbReference type="GO" id="GO:0005524">
    <property type="term" value="F:ATP binding"/>
    <property type="evidence" value="ECO:0007669"/>
    <property type="project" value="UniProtKB-KW"/>
</dbReference>
<gene>
    <name evidence="6" type="ORF">PCAR00345_LOCUS33066</name>
    <name evidence="7" type="ORF">PCAR00345_LOCUS33068</name>
</gene>
<dbReference type="EMBL" id="HBIZ01051692">
    <property type="protein sequence ID" value="CAE0780429.1"/>
    <property type="molecule type" value="Transcribed_RNA"/>
</dbReference>
<dbReference type="GO" id="GO:0140662">
    <property type="term" value="F:ATP-dependent protein folding chaperone"/>
    <property type="evidence" value="ECO:0007669"/>
    <property type="project" value="InterPro"/>
</dbReference>
<dbReference type="EMBL" id="HBIZ01051690">
    <property type="protein sequence ID" value="CAE0780427.1"/>
    <property type="molecule type" value="Transcribed_RNA"/>
</dbReference>
<dbReference type="InterPro" id="IPR036890">
    <property type="entry name" value="HATPase_C_sf"/>
</dbReference>
<dbReference type="AlphaFoldDB" id="A0A6T0BUP4"/>
<dbReference type="Gene3D" id="3.30.565.10">
    <property type="entry name" value="Histidine kinase-like ATPase, C-terminal domain"/>
    <property type="match status" value="1"/>
</dbReference>
<proteinExistence type="inferred from homology"/>
<keyword evidence="2" id="KW-0547">Nucleotide-binding</keyword>
<dbReference type="PANTHER" id="PTHR11528">
    <property type="entry name" value="HEAT SHOCK PROTEIN 90 FAMILY MEMBER"/>
    <property type="match status" value="1"/>
</dbReference>
<dbReference type="InterPro" id="IPR003594">
    <property type="entry name" value="HATPase_dom"/>
</dbReference>
<evidence type="ECO:0000256" key="4">
    <source>
        <dbReference type="ARBA" id="ARBA00023186"/>
    </source>
</evidence>
<dbReference type="GO" id="GO:0051082">
    <property type="term" value="F:unfolded protein binding"/>
    <property type="evidence" value="ECO:0007669"/>
    <property type="project" value="InterPro"/>
</dbReference>
<evidence type="ECO:0000313" key="6">
    <source>
        <dbReference type="EMBL" id="CAE0780427.1"/>
    </source>
</evidence>
<name>A0A6T0BUP4_CHRCT</name>
<dbReference type="CDD" id="cd16927">
    <property type="entry name" value="HATPase_Hsp90-like"/>
    <property type="match status" value="1"/>
</dbReference>
<protein>
    <recommendedName>
        <fullName evidence="5">Histidine kinase/HSP90-like ATPase domain-containing protein</fullName>
    </recommendedName>
</protein>
<dbReference type="InterPro" id="IPR001404">
    <property type="entry name" value="Hsp90_fam"/>
</dbReference>
<dbReference type="PRINTS" id="PR00775">
    <property type="entry name" value="HEATSHOCK90"/>
</dbReference>
<evidence type="ECO:0000256" key="2">
    <source>
        <dbReference type="ARBA" id="ARBA00022741"/>
    </source>
</evidence>
<dbReference type="SMART" id="SM00387">
    <property type="entry name" value="HATPase_c"/>
    <property type="match status" value="1"/>
</dbReference>
<dbReference type="Pfam" id="PF13589">
    <property type="entry name" value="HATPase_c_3"/>
    <property type="match status" value="1"/>
</dbReference>
<sequence>MGDEVETFAFQAEINQLMSLIINTFYSNKEIFLRELISNSSDALDKIRHQSLTDKAVLDSNPELYIHLVPDKSNNTLTIIDSGIGMTKAEMITNLGTIAQSGTKAFMEAMSAGADINMIGQFGVGFYSSYLVADKVVVTSKHNDDEQYIWESAAGGSFTVKKDAEGESLGAHSTLVCQAPCVGSVEARSSSLW</sequence>
<dbReference type="SUPFAM" id="SSF55874">
    <property type="entry name" value="ATPase domain of HSP90 chaperone/DNA topoisomerase II/histidine kinase"/>
    <property type="match status" value="1"/>
</dbReference>
<dbReference type="InterPro" id="IPR020575">
    <property type="entry name" value="Hsp90_N"/>
</dbReference>
<keyword evidence="4" id="KW-0143">Chaperone</keyword>
<keyword evidence="3" id="KW-0067">ATP-binding</keyword>
<accession>A0A6T0BUP4</accession>
<evidence type="ECO:0000256" key="1">
    <source>
        <dbReference type="ARBA" id="ARBA00008239"/>
    </source>
</evidence>
<comment type="similarity">
    <text evidence="1">Belongs to the heat shock protein 90 family.</text>
</comment>
<dbReference type="FunFam" id="3.30.565.10:FF:000005">
    <property type="entry name" value="Heat shock protein 90"/>
    <property type="match status" value="1"/>
</dbReference>
<dbReference type="PROSITE" id="PS00298">
    <property type="entry name" value="HSP90"/>
    <property type="match status" value="1"/>
</dbReference>
<feature type="domain" description="Histidine kinase/HSP90-like ATPase" evidence="5">
    <location>
        <begin position="28"/>
        <end position="166"/>
    </location>
</feature>
<evidence type="ECO:0000259" key="5">
    <source>
        <dbReference type="SMART" id="SM00387"/>
    </source>
</evidence>
<evidence type="ECO:0000256" key="3">
    <source>
        <dbReference type="ARBA" id="ARBA00022840"/>
    </source>
</evidence>
<dbReference type="InterPro" id="IPR019805">
    <property type="entry name" value="Heat_shock_protein_90_CS"/>
</dbReference>